<accession>A0A507FML6</accession>
<dbReference type="GO" id="GO:0035091">
    <property type="term" value="F:phosphatidylinositol binding"/>
    <property type="evidence" value="ECO:0007669"/>
    <property type="project" value="TreeGrafter"/>
</dbReference>
<dbReference type="STRING" id="246404.A0A507FML6"/>
<protein>
    <recommendedName>
        <fullName evidence="2">Ysc84 actin-binding domain-containing protein</fullName>
    </recommendedName>
</protein>
<dbReference type="InterPro" id="IPR007461">
    <property type="entry name" value="Ysc84_actin-binding"/>
</dbReference>
<name>A0A507FML6_9FUNG</name>
<sequence length="233" mass="24252">MRCAKAANILRAFTAIEDIKKSKSAEAFANAKGIAILSVLRVGSGISARGGSGILIARLHDGSWSAPLAIKTGGLGFGHMFGAEVTDSVLLLNTAEAVASFSESNAHFSIAGNAAAALGTAGRAFEAGTTLSALTPIISYSMSKGVYLGVSAEVSGVVEKRSLNAAWYGPDMTPKQILEGFTPRPEEAHLLYKSLDDTFGFWTPSLTGAPTQDVLPEYKSSDSGAQPLPEKKE</sequence>
<reference evidence="3 4" key="1">
    <citation type="journal article" date="2019" name="Sci. Rep.">
        <title>Comparative genomics of chytrid fungi reveal insights into the obligate biotrophic and pathogenic lifestyle of Synchytrium endobioticum.</title>
        <authorList>
            <person name="van de Vossenberg B.T.L.H."/>
            <person name="Warris S."/>
            <person name="Nguyen H.D.T."/>
            <person name="van Gent-Pelzer M.P.E."/>
            <person name="Joly D.L."/>
            <person name="van de Geest H.C."/>
            <person name="Bonants P.J.M."/>
            <person name="Smith D.S."/>
            <person name="Levesque C.A."/>
            <person name="van der Lee T.A.J."/>
        </authorList>
    </citation>
    <scope>NUCLEOTIDE SEQUENCE [LARGE SCALE GENOMIC DNA]</scope>
    <source>
        <strain evidence="3 4">CBS 675.73</strain>
    </source>
</reference>
<dbReference type="OrthoDB" id="443981at2759"/>
<comment type="caution">
    <text evidence="3">The sequence shown here is derived from an EMBL/GenBank/DDBJ whole genome shotgun (WGS) entry which is preliminary data.</text>
</comment>
<dbReference type="Proteomes" id="UP000320333">
    <property type="component" value="Unassembled WGS sequence"/>
</dbReference>
<evidence type="ECO:0000256" key="1">
    <source>
        <dbReference type="SAM" id="MobiDB-lite"/>
    </source>
</evidence>
<gene>
    <name evidence="3" type="ORF">CcCBS67573_g01169</name>
</gene>
<dbReference type="EMBL" id="QEAP01000018">
    <property type="protein sequence ID" value="TPX77564.1"/>
    <property type="molecule type" value="Genomic_DNA"/>
</dbReference>
<evidence type="ECO:0000259" key="2">
    <source>
        <dbReference type="Pfam" id="PF04366"/>
    </source>
</evidence>
<evidence type="ECO:0000313" key="3">
    <source>
        <dbReference type="EMBL" id="TPX77564.1"/>
    </source>
</evidence>
<feature type="region of interest" description="Disordered" evidence="1">
    <location>
        <begin position="208"/>
        <end position="233"/>
    </location>
</feature>
<dbReference type="AlphaFoldDB" id="A0A507FML6"/>
<dbReference type="Pfam" id="PF04366">
    <property type="entry name" value="Ysc84"/>
    <property type="match status" value="1"/>
</dbReference>
<evidence type="ECO:0000313" key="4">
    <source>
        <dbReference type="Proteomes" id="UP000320333"/>
    </source>
</evidence>
<keyword evidence="4" id="KW-1185">Reference proteome</keyword>
<feature type="domain" description="Ysc84 actin-binding" evidence="2">
    <location>
        <begin position="74"/>
        <end position="196"/>
    </location>
</feature>
<organism evidence="3 4">
    <name type="scientific">Chytriomyces confervae</name>
    <dbReference type="NCBI Taxonomy" id="246404"/>
    <lineage>
        <taxon>Eukaryota</taxon>
        <taxon>Fungi</taxon>
        <taxon>Fungi incertae sedis</taxon>
        <taxon>Chytridiomycota</taxon>
        <taxon>Chytridiomycota incertae sedis</taxon>
        <taxon>Chytridiomycetes</taxon>
        <taxon>Chytridiales</taxon>
        <taxon>Chytriomycetaceae</taxon>
        <taxon>Chytriomyces</taxon>
    </lineage>
</organism>
<dbReference type="InterPro" id="IPR051702">
    <property type="entry name" value="SH3_domain_YSC84-like"/>
</dbReference>
<dbReference type="PANTHER" id="PTHR15629">
    <property type="entry name" value="SH3YL1 PROTEIN"/>
    <property type="match status" value="1"/>
</dbReference>
<dbReference type="PANTHER" id="PTHR15629:SF2">
    <property type="entry name" value="SH3 DOMAIN-CONTAINING YSC84-LIKE PROTEIN 1"/>
    <property type="match status" value="1"/>
</dbReference>
<proteinExistence type="predicted"/>